<comment type="caution">
    <text evidence="3">The sequence shown here is derived from an EMBL/GenBank/DDBJ whole genome shotgun (WGS) entry which is preliminary data.</text>
</comment>
<gene>
    <name evidence="3" type="ORF">PR048_031231</name>
</gene>
<evidence type="ECO:0000313" key="3">
    <source>
        <dbReference type="EMBL" id="KAJ8867430.1"/>
    </source>
</evidence>
<evidence type="ECO:0000256" key="1">
    <source>
        <dbReference type="SAM" id="MobiDB-lite"/>
    </source>
</evidence>
<feature type="compositionally biased region" description="Basic and acidic residues" evidence="1">
    <location>
        <begin position="329"/>
        <end position="359"/>
    </location>
</feature>
<keyword evidence="2" id="KW-1133">Transmembrane helix</keyword>
<feature type="region of interest" description="Disordered" evidence="1">
    <location>
        <begin position="274"/>
        <end position="296"/>
    </location>
</feature>
<protein>
    <submittedName>
        <fullName evidence="3">Uncharacterized protein</fullName>
    </submittedName>
</protein>
<keyword evidence="4" id="KW-1185">Reference proteome</keyword>
<evidence type="ECO:0000256" key="2">
    <source>
        <dbReference type="SAM" id="Phobius"/>
    </source>
</evidence>
<dbReference type="Proteomes" id="UP001159363">
    <property type="component" value="Chromosome 14"/>
</dbReference>
<dbReference type="EMBL" id="JARBHB010000015">
    <property type="protein sequence ID" value="KAJ8867430.1"/>
    <property type="molecule type" value="Genomic_DNA"/>
</dbReference>
<feature type="transmembrane region" description="Helical" evidence="2">
    <location>
        <begin position="108"/>
        <end position="127"/>
    </location>
</feature>
<proteinExistence type="predicted"/>
<sequence length="479" mass="52015">MRAVRGFIGRCNVINVTHLLDILKRGWSPHHIPYIIGLRVLRGVPNIVLANGRIYNTSKRHNRCSKFALPVAMHFLACPDARSMHGAWPPDAPTAISMYQYSLHVNSIAFLALLSSAISLVLFWFRLRVSSKSGSPRPEVAARRMRTEEGSVCGLFPGKYPVYFPGAVPGNNGWPGRESNLGRPKRDANATAGGRGGVAVRLLASHLGELVSNPDGVAPGISHVADGAAGRRVFSGISRFPRPCIPAPPHTHLASPSPALKTSMLRAEQITPLHSDTRPGGRTLIESNKASATERSALATSTKVTIGYSRFNSVRHPILPGNLERLLRSRIRQDRRQKKKETNRAARTNERREFEERRSSGAIVSPHPPPLLPTHSQPVVMPPLADESHVSTDHASATHPSFRRQPGLTAGQGIVSIKLILKLCHALQLGKQVAAVLMVMQQVCKQLQRVQTAVDICDVGFGTGGACGGGRWTSLAVWC</sequence>
<keyword evidence="2" id="KW-0812">Transmembrane</keyword>
<organism evidence="3 4">
    <name type="scientific">Dryococelus australis</name>
    <dbReference type="NCBI Taxonomy" id="614101"/>
    <lineage>
        <taxon>Eukaryota</taxon>
        <taxon>Metazoa</taxon>
        <taxon>Ecdysozoa</taxon>
        <taxon>Arthropoda</taxon>
        <taxon>Hexapoda</taxon>
        <taxon>Insecta</taxon>
        <taxon>Pterygota</taxon>
        <taxon>Neoptera</taxon>
        <taxon>Polyneoptera</taxon>
        <taxon>Phasmatodea</taxon>
        <taxon>Verophasmatodea</taxon>
        <taxon>Anareolatae</taxon>
        <taxon>Phasmatidae</taxon>
        <taxon>Eurycanthinae</taxon>
        <taxon>Dryococelus</taxon>
    </lineage>
</organism>
<accession>A0ABQ9G4P3</accession>
<name>A0ABQ9G4P3_9NEOP</name>
<reference evidence="3 4" key="1">
    <citation type="submission" date="2023-02" db="EMBL/GenBank/DDBJ databases">
        <title>LHISI_Scaffold_Assembly.</title>
        <authorList>
            <person name="Stuart O.P."/>
            <person name="Cleave R."/>
            <person name="Magrath M.J.L."/>
            <person name="Mikheyev A.S."/>
        </authorList>
    </citation>
    <scope>NUCLEOTIDE SEQUENCE [LARGE SCALE GENOMIC DNA]</scope>
    <source>
        <strain evidence="3">Daus_M_001</strain>
        <tissue evidence="3">Leg muscle</tissue>
    </source>
</reference>
<evidence type="ECO:0000313" key="4">
    <source>
        <dbReference type="Proteomes" id="UP001159363"/>
    </source>
</evidence>
<feature type="compositionally biased region" description="Polar residues" evidence="1">
    <location>
        <begin position="285"/>
        <end position="296"/>
    </location>
</feature>
<keyword evidence="2" id="KW-0472">Membrane</keyword>
<feature type="region of interest" description="Disordered" evidence="1">
    <location>
        <begin position="329"/>
        <end position="378"/>
    </location>
</feature>